<feature type="signal peptide" evidence="1">
    <location>
        <begin position="1"/>
        <end position="21"/>
    </location>
</feature>
<evidence type="ECO:0000256" key="1">
    <source>
        <dbReference type="SAM" id="SignalP"/>
    </source>
</evidence>
<keyword evidence="1" id="KW-0732">Signal</keyword>
<proteinExistence type="predicted"/>
<evidence type="ECO:0000313" key="2">
    <source>
        <dbReference type="EMBL" id="QLQ32029.1"/>
    </source>
</evidence>
<feature type="chain" id="PRO_5029858154" evidence="1">
    <location>
        <begin position="22"/>
        <end position="145"/>
    </location>
</feature>
<reference evidence="2" key="1">
    <citation type="submission" date="2020-06" db="EMBL/GenBank/DDBJ databases">
        <title>Analysis procedures for assessing recovery of high quality, complete, closed genomes from Nanopore long read metagenome sequencing.</title>
        <authorList>
            <person name="Bessarab I."/>
            <person name="Arumugam K."/>
            <person name="Haryono M."/>
            <person name="Liu X."/>
            <person name="Roy S."/>
            <person name="Zuniga-Montanez R.E."/>
            <person name="Qiu G."/>
            <person name="Drautz-Moses D.I."/>
            <person name="Law Y.Y."/>
            <person name="Wuertz S."/>
            <person name="Lauro F.M."/>
            <person name="Huson D.H."/>
            <person name="Williams R.B."/>
        </authorList>
    </citation>
    <scope>NUCLEOTIDE SEQUENCE [LARGE SCALE GENOMIC DNA]</scope>
    <source>
        <strain evidence="2">SSD2</strain>
    </source>
</reference>
<organism evidence="2 3">
    <name type="scientific">Candidatus Thiothrix singaporensis</name>
    <dbReference type="NCBI Taxonomy" id="2799669"/>
    <lineage>
        <taxon>Bacteria</taxon>
        <taxon>Pseudomonadati</taxon>
        <taxon>Pseudomonadota</taxon>
        <taxon>Gammaproteobacteria</taxon>
        <taxon>Thiotrichales</taxon>
        <taxon>Thiotrichaceae</taxon>
        <taxon>Thiothrix</taxon>
    </lineage>
</organism>
<gene>
    <name evidence="2" type="ORF">HZT40_11030</name>
</gene>
<accession>A0A7L6ASE8</accession>
<dbReference type="AlphaFoldDB" id="A0A7L6ASE8"/>
<sequence length="145" mass="15727">MACRKYLRLVCLPVLTAALLAAECKADASQRGKAVIELAGDQTDALHVRRGGTLISNLTIQDKRFYKVAHRDAIQLIPPKVVDKCRRLQVGGNEQDWVVGDQMTGTVLKNVTVEACAINSPTARCREFSAVTACSPICVWSVTAS</sequence>
<protein>
    <submittedName>
        <fullName evidence="2">Uncharacterized protein</fullName>
    </submittedName>
</protein>
<dbReference type="KEGG" id="this:HZT40_11030"/>
<keyword evidence="3" id="KW-1185">Reference proteome</keyword>
<dbReference type="Proteomes" id="UP000510621">
    <property type="component" value="Chromosome"/>
</dbReference>
<name>A0A7L6ASE8_9GAMM</name>
<evidence type="ECO:0000313" key="3">
    <source>
        <dbReference type="Proteomes" id="UP000510621"/>
    </source>
</evidence>
<dbReference type="EMBL" id="CP059265">
    <property type="protein sequence ID" value="QLQ32029.1"/>
    <property type="molecule type" value="Genomic_DNA"/>
</dbReference>